<reference evidence="2 3" key="1">
    <citation type="submission" date="2018-04" db="EMBL/GenBank/DDBJ databases">
        <title>Genomic Encyclopedia of Archaeal and Bacterial Type Strains, Phase II (KMG-II): from individual species to whole genera.</title>
        <authorList>
            <person name="Goeker M."/>
        </authorList>
    </citation>
    <scope>NUCLEOTIDE SEQUENCE [LARGE SCALE GENOMIC DNA]</scope>
    <source>
        <strain evidence="2 3">DSM 29955</strain>
    </source>
</reference>
<evidence type="ECO:0000313" key="2">
    <source>
        <dbReference type="EMBL" id="PUB19188.1"/>
    </source>
</evidence>
<sequence>MTKDPRDPKGLIREAYLIDGITAAECRSIFLDWALGVPVEKDTQAQVRALLLDYAEQPNDHPMTQTLLAALHDAPPPRRRGGRAGRLGTES</sequence>
<comment type="caution">
    <text evidence="2">The sequence shown here is derived from an EMBL/GenBank/DDBJ whole genome shotgun (WGS) entry which is preliminary data.</text>
</comment>
<accession>A0A2T6KRK2</accession>
<organism evidence="2 3">
    <name type="scientific">Yoonia sediminilitoris</name>
    <dbReference type="NCBI Taxonomy" id="1286148"/>
    <lineage>
        <taxon>Bacteria</taxon>
        <taxon>Pseudomonadati</taxon>
        <taxon>Pseudomonadota</taxon>
        <taxon>Alphaproteobacteria</taxon>
        <taxon>Rhodobacterales</taxon>
        <taxon>Paracoccaceae</taxon>
        <taxon>Yoonia</taxon>
    </lineage>
</organism>
<evidence type="ECO:0000313" key="3">
    <source>
        <dbReference type="Proteomes" id="UP000244523"/>
    </source>
</evidence>
<dbReference type="AlphaFoldDB" id="A0A2T6KRK2"/>
<keyword evidence="3" id="KW-1185">Reference proteome</keyword>
<dbReference type="OrthoDB" id="7778431at2"/>
<dbReference type="Proteomes" id="UP000244523">
    <property type="component" value="Unassembled WGS sequence"/>
</dbReference>
<proteinExistence type="predicted"/>
<dbReference type="RefSeq" id="WP_108384849.1">
    <property type="nucleotide sequence ID" value="NZ_QBUD01000001.1"/>
</dbReference>
<gene>
    <name evidence="2" type="ORF">C8N45_101781</name>
</gene>
<evidence type="ECO:0000256" key="1">
    <source>
        <dbReference type="SAM" id="MobiDB-lite"/>
    </source>
</evidence>
<protein>
    <submittedName>
        <fullName evidence="2">Uncharacterized protein</fullName>
    </submittedName>
</protein>
<dbReference type="EMBL" id="QBUD01000001">
    <property type="protein sequence ID" value="PUB19188.1"/>
    <property type="molecule type" value="Genomic_DNA"/>
</dbReference>
<feature type="region of interest" description="Disordered" evidence="1">
    <location>
        <begin position="69"/>
        <end position="91"/>
    </location>
</feature>
<name>A0A2T6KRK2_9RHOB</name>